<evidence type="ECO:0000313" key="3">
    <source>
        <dbReference type="EMBL" id="KKR13417.1"/>
    </source>
</evidence>
<accession>A0A0G0RIE7</accession>
<keyword evidence="2" id="KW-1133">Transmembrane helix</keyword>
<dbReference type="EMBL" id="LBWQ01000017">
    <property type="protein sequence ID" value="KKR13417.1"/>
    <property type="molecule type" value="Genomic_DNA"/>
</dbReference>
<evidence type="ECO:0000256" key="2">
    <source>
        <dbReference type="SAM" id="Phobius"/>
    </source>
</evidence>
<keyword evidence="2" id="KW-0472">Membrane</keyword>
<protein>
    <submittedName>
        <fullName evidence="3">Uncharacterized protein</fullName>
    </submittedName>
</protein>
<comment type="caution">
    <text evidence="3">The sequence shown here is derived from an EMBL/GenBank/DDBJ whole genome shotgun (WGS) entry which is preliminary data.</text>
</comment>
<proteinExistence type="predicted"/>
<sequence length="107" mass="12046">MEENNQNIKTSEDNQVTERIPIQKQPPAATLQSQIDVDQPTASSPELANQKLVQETSGLPREGNREPFQEVTQDVHKPIKNINKVMYAGLILMTVSLAALLWFSFKK</sequence>
<name>A0A0G0RIE7_9BACT</name>
<organism evidence="3 4">
    <name type="scientific">Candidatus Woesebacteria bacterium GW2011_GWA1_39_21b</name>
    <dbReference type="NCBI Taxonomy" id="1618551"/>
    <lineage>
        <taxon>Bacteria</taxon>
        <taxon>Candidatus Woeseibacteriota</taxon>
    </lineage>
</organism>
<keyword evidence="2" id="KW-0812">Transmembrane</keyword>
<dbReference type="Proteomes" id="UP000034690">
    <property type="component" value="Unassembled WGS sequence"/>
</dbReference>
<evidence type="ECO:0000313" key="4">
    <source>
        <dbReference type="Proteomes" id="UP000034690"/>
    </source>
</evidence>
<evidence type="ECO:0000256" key="1">
    <source>
        <dbReference type="SAM" id="MobiDB-lite"/>
    </source>
</evidence>
<feature type="transmembrane region" description="Helical" evidence="2">
    <location>
        <begin position="85"/>
        <end position="105"/>
    </location>
</feature>
<feature type="compositionally biased region" description="Polar residues" evidence="1">
    <location>
        <begin position="30"/>
        <end position="49"/>
    </location>
</feature>
<dbReference type="AlphaFoldDB" id="A0A0G0RIE7"/>
<reference evidence="3 4" key="1">
    <citation type="journal article" date="2015" name="Nature">
        <title>rRNA introns, odd ribosomes, and small enigmatic genomes across a large radiation of phyla.</title>
        <authorList>
            <person name="Brown C.T."/>
            <person name="Hug L.A."/>
            <person name="Thomas B.C."/>
            <person name="Sharon I."/>
            <person name="Castelle C.J."/>
            <person name="Singh A."/>
            <person name="Wilkins M.J."/>
            <person name="Williams K.H."/>
            <person name="Banfield J.F."/>
        </authorList>
    </citation>
    <scope>NUCLEOTIDE SEQUENCE [LARGE SCALE GENOMIC DNA]</scope>
</reference>
<feature type="region of interest" description="Disordered" evidence="1">
    <location>
        <begin position="1"/>
        <end position="49"/>
    </location>
</feature>
<gene>
    <name evidence="3" type="ORF">UT40_C0017G0003</name>
</gene>